<protein>
    <submittedName>
        <fullName evidence="1">Uncharacterized protein</fullName>
    </submittedName>
</protein>
<gene>
    <name evidence="1" type="ORF">TUM3794_09330</name>
</gene>
<evidence type="ECO:0000313" key="2">
    <source>
        <dbReference type="Proteomes" id="UP000773469"/>
    </source>
</evidence>
<comment type="caution">
    <text evidence="1">The sequence shown here is derived from an EMBL/GenBank/DDBJ whole genome shotgun (WGS) entry which is preliminary data.</text>
</comment>
<sequence length="108" mass="11801">MTPEDFAKEFRMLKDDLVKGYFTKGGEISRIQILKDAGLSDKQIEVVGSVFSDGLTDALYTVLLGLDGCATIGSEQNDYVLKDEDGNLVAGSGELESYAWEEFHGSQI</sequence>
<accession>A0ABQ4NWG4</accession>
<name>A0ABQ4NWG4_SHECO</name>
<organism evidence="1 2">
    <name type="scientific">Shewanella colwelliana</name>
    <name type="common">Alteromonas colwelliana</name>
    <dbReference type="NCBI Taxonomy" id="23"/>
    <lineage>
        <taxon>Bacteria</taxon>
        <taxon>Pseudomonadati</taxon>
        <taxon>Pseudomonadota</taxon>
        <taxon>Gammaproteobacteria</taxon>
        <taxon>Alteromonadales</taxon>
        <taxon>Shewanellaceae</taxon>
        <taxon>Shewanella</taxon>
    </lineage>
</organism>
<evidence type="ECO:0000313" key="1">
    <source>
        <dbReference type="EMBL" id="GIU37879.1"/>
    </source>
</evidence>
<dbReference type="RefSeq" id="WP_220756470.1">
    <property type="nucleotide sequence ID" value="NZ_BPEU01000006.1"/>
</dbReference>
<dbReference type="Proteomes" id="UP000773469">
    <property type="component" value="Unassembled WGS sequence"/>
</dbReference>
<proteinExistence type="predicted"/>
<keyword evidence="2" id="KW-1185">Reference proteome</keyword>
<reference evidence="1 2" key="1">
    <citation type="submission" date="2021-05" db="EMBL/GenBank/DDBJ databases">
        <title>Molecular characterization for Shewanella algae harboring chromosomal blaOXA-55-like strains isolated from clinical and environment sample.</title>
        <authorList>
            <person name="Ohama Y."/>
            <person name="Aoki K."/>
            <person name="Harada S."/>
            <person name="Moriya K."/>
            <person name="Ishii Y."/>
            <person name="Tateda K."/>
        </authorList>
    </citation>
    <scope>NUCLEOTIDE SEQUENCE [LARGE SCALE GENOMIC DNA]</scope>
    <source>
        <strain evidence="1 2">MBTL60-118</strain>
    </source>
</reference>
<dbReference type="EMBL" id="BPEU01000006">
    <property type="protein sequence ID" value="GIU37879.1"/>
    <property type="molecule type" value="Genomic_DNA"/>
</dbReference>